<keyword evidence="3" id="KW-1185">Reference proteome</keyword>
<gene>
    <name evidence="2" type="ORF">GA0070604_0069</name>
</gene>
<reference evidence="3" key="1">
    <citation type="submission" date="2016-06" db="EMBL/GenBank/DDBJ databases">
        <authorList>
            <person name="Varghese N."/>
            <person name="Submissions Spin"/>
        </authorList>
    </citation>
    <scope>NUCLEOTIDE SEQUENCE [LARGE SCALE GENOMIC DNA]</scope>
    <source>
        <strain evidence="3">DSM 44814</strain>
    </source>
</reference>
<feature type="compositionally biased region" description="Gly residues" evidence="1">
    <location>
        <begin position="20"/>
        <end position="32"/>
    </location>
</feature>
<protein>
    <submittedName>
        <fullName evidence="2">Uncharacterized protein</fullName>
    </submittedName>
</protein>
<feature type="region of interest" description="Disordered" evidence="1">
    <location>
        <begin position="20"/>
        <end position="103"/>
    </location>
</feature>
<evidence type="ECO:0000313" key="2">
    <source>
        <dbReference type="EMBL" id="SCL43910.1"/>
    </source>
</evidence>
<organism evidence="2 3">
    <name type="scientific">Micromonospora eburnea</name>
    <dbReference type="NCBI Taxonomy" id="227316"/>
    <lineage>
        <taxon>Bacteria</taxon>
        <taxon>Bacillati</taxon>
        <taxon>Actinomycetota</taxon>
        <taxon>Actinomycetes</taxon>
        <taxon>Micromonosporales</taxon>
        <taxon>Micromonosporaceae</taxon>
        <taxon>Micromonospora</taxon>
    </lineage>
</organism>
<dbReference type="EMBL" id="FMHY01000002">
    <property type="protein sequence ID" value="SCL43910.1"/>
    <property type="molecule type" value="Genomic_DNA"/>
</dbReference>
<dbReference type="STRING" id="227316.GA0070604_0069"/>
<evidence type="ECO:0000256" key="1">
    <source>
        <dbReference type="SAM" id="MobiDB-lite"/>
    </source>
</evidence>
<proteinExistence type="predicted"/>
<feature type="compositionally biased region" description="Low complexity" evidence="1">
    <location>
        <begin position="60"/>
        <end position="73"/>
    </location>
</feature>
<dbReference type="AlphaFoldDB" id="A0A1C6TQ58"/>
<dbReference type="Proteomes" id="UP000199696">
    <property type="component" value="Unassembled WGS sequence"/>
</dbReference>
<name>A0A1C6TQ58_9ACTN</name>
<accession>A0A1C6TQ58</accession>
<sequence length="147" mass="13997">MLVGSPVGLGDGIGVAGWEADGGGGESRGGRGAAVCVVRTGPGVDTGSAGRGLRRPPRSPSSGSAGAPGAGTRAGHDVPVAPGVRLGGSGGWVPLGRGTSTGPTEGVGMNGVLLSGRALWPTVADPVLIAVRIGMDAVPASSATVNR</sequence>
<evidence type="ECO:0000313" key="3">
    <source>
        <dbReference type="Proteomes" id="UP000199696"/>
    </source>
</evidence>